<dbReference type="Pfam" id="PF09995">
    <property type="entry name" value="MPAB_Lcp_cat"/>
    <property type="match status" value="1"/>
</dbReference>
<evidence type="ECO:0000256" key="1">
    <source>
        <dbReference type="SAM" id="MobiDB-lite"/>
    </source>
</evidence>
<accession>A0A0S4QWE2</accession>
<dbReference type="InterPro" id="IPR046366">
    <property type="entry name" value="MPAB"/>
</dbReference>
<evidence type="ECO:0000313" key="3">
    <source>
        <dbReference type="EMBL" id="CUU59895.1"/>
    </source>
</evidence>
<organism evidence="3 4">
    <name type="scientific">Parafrankia irregularis</name>
    <dbReference type="NCBI Taxonomy" id="795642"/>
    <lineage>
        <taxon>Bacteria</taxon>
        <taxon>Bacillati</taxon>
        <taxon>Actinomycetota</taxon>
        <taxon>Actinomycetes</taxon>
        <taxon>Frankiales</taxon>
        <taxon>Frankiaceae</taxon>
        <taxon>Parafrankia</taxon>
    </lineage>
</organism>
<feature type="compositionally biased region" description="Basic residues" evidence="1">
    <location>
        <begin position="262"/>
        <end position="287"/>
    </location>
</feature>
<gene>
    <name evidence="3" type="ORF">Ga0074812_13319</name>
</gene>
<keyword evidence="4" id="KW-1185">Reference proteome</keyword>
<dbReference type="InterPro" id="IPR018713">
    <property type="entry name" value="MPAB/Lcp_cat_dom"/>
</dbReference>
<dbReference type="PANTHER" id="PTHR36124">
    <property type="match status" value="1"/>
</dbReference>
<name>A0A0S4QWE2_9ACTN</name>
<feature type="region of interest" description="Disordered" evidence="1">
    <location>
        <begin position="261"/>
        <end position="299"/>
    </location>
</feature>
<feature type="domain" description="ER-bound oxygenase mpaB/mpaB'/Rubber oxygenase catalytic" evidence="2">
    <location>
        <begin position="107"/>
        <end position="256"/>
    </location>
</feature>
<evidence type="ECO:0000259" key="2">
    <source>
        <dbReference type="Pfam" id="PF09995"/>
    </source>
</evidence>
<dbReference type="PANTHER" id="PTHR36124:SF1">
    <property type="entry name" value="ER-BOUND OXYGENASE MPAB_MPAB'_RUBBER OXYGENASE CATALYTIC DOMAIN-CONTAINING PROTEIN"/>
    <property type="match status" value="1"/>
</dbReference>
<dbReference type="Proteomes" id="UP000198802">
    <property type="component" value="Unassembled WGS sequence"/>
</dbReference>
<sequence length="299" mass="33115">MIATGGGCGSLRSRRSRRGHGGREISTAGLDPDRDWLEIVRLLIFHEFPWDARTAGKLTIWHLFAVPSTASVVGSIDALAERAEETSLTFGDLLEHGFESPVGRDVLRMVNRAHRGWGITDGDQCYAIASLAVTLVRWLNRYGWRAPTPDERSAIARFYLELGRRMGVRGLPADYDGLAAYLARWERDRAAYSPLGERISEATIALAESQLPRPLAPLVRPFVATLLEPQVRAGVGLALPPVPVRVAIHAVLRARATVVRRLPPRRHATTPRTRRRHRDTRRARLRPAHTAGVVSPGHG</sequence>
<dbReference type="GO" id="GO:0016491">
    <property type="term" value="F:oxidoreductase activity"/>
    <property type="evidence" value="ECO:0007669"/>
    <property type="project" value="InterPro"/>
</dbReference>
<evidence type="ECO:0000313" key="4">
    <source>
        <dbReference type="Proteomes" id="UP000198802"/>
    </source>
</evidence>
<dbReference type="RefSeq" id="WP_091284324.1">
    <property type="nucleotide sequence ID" value="NZ_FAOZ01000033.1"/>
</dbReference>
<dbReference type="AlphaFoldDB" id="A0A0S4QWE2"/>
<reference evidence="4" key="1">
    <citation type="submission" date="2015-11" db="EMBL/GenBank/DDBJ databases">
        <authorList>
            <person name="Varghese N."/>
        </authorList>
    </citation>
    <scope>NUCLEOTIDE SEQUENCE [LARGE SCALE GENOMIC DNA]</scope>
    <source>
        <strain evidence="4">DSM 45899</strain>
    </source>
</reference>
<dbReference type="EMBL" id="FAOZ01000033">
    <property type="protein sequence ID" value="CUU59895.1"/>
    <property type="molecule type" value="Genomic_DNA"/>
</dbReference>
<protein>
    <recommendedName>
        <fullName evidence="2">ER-bound oxygenase mpaB/mpaB'/Rubber oxygenase catalytic domain-containing protein</fullName>
    </recommendedName>
</protein>
<feature type="region of interest" description="Disordered" evidence="1">
    <location>
        <begin position="1"/>
        <end position="26"/>
    </location>
</feature>
<proteinExistence type="predicted"/>